<dbReference type="GO" id="GO:0003959">
    <property type="term" value="F:NADPH dehydrogenase activity"/>
    <property type="evidence" value="ECO:0007669"/>
    <property type="project" value="InterPro"/>
</dbReference>
<gene>
    <name evidence="7" type="ORF">G6F64_008170</name>
</gene>
<proteinExistence type="predicted"/>
<dbReference type="InterPro" id="IPR013785">
    <property type="entry name" value="Aldolase_TIM"/>
</dbReference>
<comment type="caution">
    <text evidence="7">The sequence shown here is derived from an EMBL/GenBank/DDBJ whole genome shotgun (WGS) entry which is preliminary data.</text>
</comment>
<dbReference type="Gene3D" id="3.20.20.70">
    <property type="entry name" value="Aldolase class I"/>
    <property type="match status" value="1"/>
</dbReference>
<name>A0A9P6X5C3_RHIOR</name>
<accession>A0A9P6X5C3</accession>
<keyword evidence="5" id="KW-0560">Oxidoreductase</keyword>
<organism evidence="7 8">
    <name type="scientific">Rhizopus oryzae</name>
    <name type="common">Mucormycosis agent</name>
    <name type="synonym">Rhizopus arrhizus var. delemar</name>
    <dbReference type="NCBI Taxonomy" id="64495"/>
    <lineage>
        <taxon>Eukaryota</taxon>
        <taxon>Fungi</taxon>
        <taxon>Fungi incertae sedis</taxon>
        <taxon>Mucoromycota</taxon>
        <taxon>Mucoromycotina</taxon>
        <taxon>Mucoromycetes</taxon>
        <taxon>Mucorales</taxon>
        <taxon>Mucorineae</taxon>
        <taxon>Rhizopodaceae</taxon>
        <taxon>Rhizopus</taxon>
    </lineage>
</organism>
<evidence type="ECO:0000256" key="4">
    <source>
        <dbReference type="ARBA" id="ARBA00022857"/>
    </source>
</evidence>
<keyword evidence="8" id="KW-1185">Reference proteome</keyword>
<dbReference type="EMBL" id="JAANQT010001302">
    <property type="protein sequence ID" value="KAG1305703.1"/>
    <property type="molecule type" value="Genomic_DNA"/>
</dbReference>
<feature type="domain" description="NADH:flavin oxidoreductase/NADH oxidase N-terminal" evidence="6">
    <location>
        <begin position="25"/>
        <end position="136"/>
    </location>
</feature>
<dbReference type="InterPro" id="IPR044152">
    <property type="entry name" value="YqjM-like"/>
</dbReference>
<dbReference type="Proteomes" id="UP000716291">
    <property type="component" value="Unassembled WGS sequence"/>
</dbReference>
<dbReference type="PANTHER" id="PTHR43303">
    <property type="entry name" value="NADPH DEHYDROGENASE C23G7.10C-RELATED"/>
    <property type="match status" value="1"/>
</dbReference>
<dbReference type="AlphaFoldDB" id="A0A9P6X5C3"/>
<reference evidence="7" key="1">
    <citation type="journal article" date="2020" name="Microb. Genom.">
        <title>Genetic diversity of clinical and environmental Mucorales isolates obtained from an investigation of mucormycosis cases among solid organ transplant recipients.</title>
        <authorList>
            <person name="Nguyen M.H."/>
            <person name="Kaul D."/>
            <person name="Muto C."/>
            <person name="Cheng S.J."/>
            <person name="Richter R.A."/>
            <person name="Bruno V.M."/>
            <person name="Liu G."/>
            <person name="Beyhan S."/>
            <person name="Sundermann A.J."/>
            <person name="Mounaud S."/>
            <person name="Pasculle A.W."/>
            <person name="Nierman W.C."/>
            <person name="Driscoll E."/>
            <person name="Cumbie R."/>
            <person name="Clancy C.J."/>
            <person name="Dupont C.L."/>
        </authorList>
    </citation>
    <scope>NUCLEOTIDE SEQUENCE</scope>
    <source>
        <strain evidence="7">GL11</strain>
    </source>
</reference>
<evidence type="ECO:0000256" key="2">
    <source>
        <dbReference type="ARBA" id="ARBA00022630"/>
    </source>
</evidence>
<dbReference type="Pfam" id="PF00724">
    <property type="entry name" value="Oxidored_FMN"/>
    <property type="match status" value="1"/>
</dbReference>
<dbReference type="GO" id="GO:0010181">
    <property type="term" value="F:FMN binding"/>
    <property type="evidence" value="ECO:0007669"/>
    <property type="project" value="InterPro"/>
</dbReference>
<evidence type="ECO:0000256" key="1">
    <source>
        <dbReference type="ARBA" id="ARBA00001917"/>
    </source>
</evidence>
<keyword evidence="3" id="KW-0288">FMN</keyword>
<dbReference type="InterPro" id="IPR001155">
    <property type="entry name" value="OxRdtase_FMN_N"/>
</dbReference>
<keyword evidence="2" id="KW-0285">Flavoprotein</keyword>
<dbReference type="PANTHER" id="PTHR43303:SF4">
    <property type="entry name" value="NADPH DEHYDROGENASE C23G7.10C-RELATED"/>
    <property type="match status" value="1"/>
</dbReference>
<sequence length="169" mass="18529">MSLGTVQPQAFNSEVGKAVNVEKSKLFSPVTNKSVTYKNRIVIPPMCMYSSTDGFFNDFHLAHYASFAFKGAAAIVIEATAVEPRGRTSPHDAGLWSDEYIAPLKRIVDLIRSQGTIPALQLAHAGRKASMSSLWDGYKFVPESEGGWPNDIVGPSDVPFDERYKTKMG</sequence>
<dbReference type="GO" id="GO:0050661">
    <property type="term" value="F:NADP binding"/>
    <property type="evidence" value="ECO:0007669"/>
    <property type="project" value="InterPro"/>
</dbReference>
<evidence type="ECO:0000313" key="8">
    <source>
        <dbReference type="Proteomes" id="UP000716291"/>
    </source>
</evidence>
<keyword evidence="4" id="KW-0521">NADP</keyword>
<evidence type="ECO:0000256" key="5">
    <source>
        <dbReference type="ARBA" id="ARBA00023002"/>
    </source>
</evidence>
<protein>
    <recommendedName>
        <fullName evidence="6">NADH:flavin oxidoreductase/NADH oxidase N-terminal domain-containing protein</fullName>
    </recommendedName>
</protein>
<evidence type="ECO:0000259" key="6">
    <source>
        <dbReference type="Pfam" id="PF00724"/>
    </source>
</evidence>
<evidence type="ECO:0000313" key="7">
    <source>
        <dbReference type="EMBL" id="KAG1305703.1"/>
    </source>
</evidence>
<comment type="cofactor">
    <cofactor evidence="1">
        <name>FMN</name>
        <dbReference type="ChEBI" id="CHEBI:58210"/>
    </cofactor>
</comment>
<dbReference type="SUPFAM" id="SSF51395">
    <property type="entry name" value="FMN-linked oxidoreductases"/>
    <property type="match status" value="1"/>
</dbReference>
<evidence type="ECO:0000256" key="3">
    <source>
        <dbReference type="ARBA" id="ARBA00022643"/>
    </source>
</evidence>